<proteinExistence type="predicted"/>
<reference evidence="2 3" key="1">
    <citation type="submission" date="2017-03" db="EMBL/GenBank/DDBJ databases">
        <title>WGS assembly of Porphyra umbilicalis.</title>
        <authorList>
            <person name="Brawley S.H."/>
            <person name="Blouin N.A."/>
            <person name="Ficko-Blean E."/>
            <person name="Wheeler G.L."/>
            <person name="Lohr M."/>
            <person name="Goodson H.V."/>
            <person name="Jenkins J.W."/>
            <person name="Blaby-Haas C.E."/>
            <person name="Helliwell K.E."/>
            <person name="Chan C."/>
            <person name="Marriage T."/>
            <person name="Bhattacharya D."/>
            <person name="Klein A.S."/>
            <person name="Badis Y."/>
            <person name="Brodie J."/>
            <person name="Cao Y."/>
            <person name="Collen J."/>
            <person name="Dittami S.M."/>
            <person name="Gachon C.M."/>
            <person name="Green B.R."/>
            <person name="Karpowicz S."/>
            <person name="Kim J.W."/>
            <person name="Kudahl U."/>
            <person name="Lin S."/>
            <person name="Michel G."/>
            <person name="Mittag M."/>
            <person name="Olson B.J."/>
            <person name="Pangilinan J."/>
            <person name="Peng Y."/>
            <person name="Qiu H."/>
            <person name="Shu S."/>
            <person name="Singer J.T."/>
            <person name="Smith A.G."/>
            <person name="Sprecher B.N."/>
            <person name="Wagner V."/>
            <person name="Wang W."/>
            <person name="Wang Z.-Y."/>
            <person name="Yan J."/>
            <person name="Yarish C."/>
            <person name="Zoeuner-Riek S."/>
            <person name="Zhuang Y."/>
            <person name="Zou Y."/>
            <person name="Lindquist E.A."/>
            <person name="Grimwood J."/>
            <person name="Barry K."/>
            <person name="Rokhsar D.S."/>
            <person name="Schmutz J."/>
            <person name="Stiller J.W."/>
            <person name="Grossman A.R."/>
            <person name="Prochnik S.E."/>
        </authorList>
    </citation>
    <scope>NUCLEOTIDE SEQUENCE [LARGE SCALE GENOMIC DNA]</scope>
    <source>
        <strain evidence="2">4086291</strain>
    </source>
</reference>
<feature type="compositionally biased region" description="Low complexity" evidence="1">
    <location>
        <begin position="201"/>
        <end position="222"/>
    </location>
</feature>
<gene>
    <name evidence="2" type="ORF">BU14_0223s0021</name>
</gene>
<protein>
    <submittedName>
        <fullName evidence="2">Uncharacterized protein</fullName>
    </submittedName>
</protein>
<dbReference type="EMBL" id="KV918892">
    <property type="protein sequence ID" value="OSX75748.1"/>
    <property type="molecule type" value="Genomic_DNA"/>
</dbReference>
<dbReference type="AlphaFoldDB" id="A0A1X6P4I0"/>
<feature type="compositionally biased region" description="Basic residues" evidence="1">
    <location>
        <begin position="81"/>
        <end position="95"/>
    </location>
</feature>
<name>A0A1X6P4I0_PORUM</name>
<feature type="compositionally biased region" description="Basic residues" evidence="1">
    <location>
        <begin position="380"/>
        <end position="400"/>
    </location>
</feature>
<sequence length="400" mass="41043">MQAYLPPRRATHPPPPLHGATQRKPRPRFDPPSSAGSSPAPGGGTSPSRHTPGGTHGSAKSPAQGLHTPPSGMAPRPHTPAAKHTRPARTSHGRRAAAPPPRPAPHAPPTVVTSTTHRGRPDASMDRHVEPSPHVGPPPAHSSPATVSLRGAAEPNGPVPKRHTPPMHCAPEWRPDSQVAAPPVTHGLPAATDGAEQTVWGGRPAAAAGVTGATAPCATAPGSSRHVTTPAPPNQELCPAQLPAHPRSHGSDARAGRQAPTPDGQAGTEKPRASTAARGHAAPPPVGPSAHTPRKHRVPATLQRAPAPTAPTHRRPVSAPPVTGSIETQPVGGQGASSAKRSPCGDTWWGGGDTGRRGSLGGGGCLPPPTAAVGSGECPHRRRRRRRHCRRAHAAAWRRR</sequence>
<evidence type="ECO:0000313" key="3">
    <source>
        <dbReference type="Proteomes" id="UP000218209"/>
    </source>
</evidence>
<feature type="compositionally biased region" description="Pro residues" evidence="1">
    <location>
        <begin position="98"/>
        <end position="108"/>
    </location>
</feature>
<organism evidence="2 3">
    <name type="scientific">Porphyra umbilicalis</name>
    <name type="common">Purple laver</name>
    <name type="synonym">Red alga</name>
    <dbReference type="NCBI Taxonomy" id="2786"/>
    <lineage>
        <taxon>Eukaryota</taxon>
        <taxon>Rhodophyta</taxon>
        <taxon>Bangiophyceae</taxon>
        <taxon>Bangiales</taxon>
        <taxon>Bangiaceae</taxon>
        <taxon>Porphyra</taxon>
    </lineage>
</organism>
<feature type="compositionally biased region" description="Basic and acidic residues" evidence="1">
    <location>
        <begin position="119"/>
        <end position="131"/>
    </location>
</feature>
<keyword evidence="3" id="KW-1185">Reference proteome</keyword>
<feature type="compositionally biased region" description="Low complexity" evidence="1">
    <location>
        <begin position="31"/>
        <end position="40"/>
    </location>
</feature>
<evidence type="ECO:0000313" key="2">
    <source>
        <dbReference type="EMBL" id="OSX75748.1"/>
    </source>
</evidence>
<evidence type="ECO:0000256" key="1">
    <source>
        <dbReference type="SAM" id="MobiDB-lite"/>
    </source>
</evidence>
<dbReference type="Proteomes" id="UP000218209">
    <property type="component" value="Unassembled WGS sequence"/>
</dbReference>
<accession>A0A1X6P4I0</accession>
<feature type="region of interest" description="Disordered" evidence="1">
    <location>
        <begin position="1"/>
        <end position="400"/>
    </location>
</feature>
<feature type="compositionally biased region" description="Gly residues" evidence="1">
    <location>
        <begin position="348"/>
        <end position="365"/>
    </location>
</feature>